<feature type="region of interest" description="Disordered" evidence="1">
    <location>
        <begin position="86"/>
        <end position="163"/>
    </location>
</feature>
<evidence type="ECO:0000313" key="3">
    <source>
        <dbReference type="Proteomes" id="UP000186817"/>
    </source>
</evidence>
<name>A0A1Q9CI61_SYMMI</name>
<dbReference type="EMBL" id="LSRX01001182">
    <property type="protein sequence ID" value="OLP82566.1"/>
    <property type="molecule type" value="Genomic_DNA"/>
</dbReference>
<feature type="compositionally biased region" description="Basic and acidic residues" evidence="1">
    <location>
        <begin position="134"/>
        <end position="161"/>
    </location>
</feature>
<feature type="compositionally biased region" description="Polar residues" evidence="1">
    <location>
        <begin position="306"/>
        <end position="319"/>
    </location>
</feature>
<keyword evidence="3" id="KW-1185">Reference proteome</keyword>
<comment type="caution">
    <text evidence="2">The sequence shown here is derived from an EMBL/GenBank/DDBJ whole genome shotgun (WGS) entry which is preliminary data.</text>
</comment>
<feature type="compositionally biased region" description="Basic and acidic residues" evidence="1">
    <location>
        <begin position="108"/>
        <end position="120"/>
    </location>
</feature>
<feature type="region of interest" description="Disordered" evidence="1">
    <location>
        <begin position="14"/>
        <end position="52"/>
    </location>
</feature>
<accession>A0A1Q9CI61</accession>
<organism evidence="2 3">
    <name type="scientific">Symbiodinium microadriaticum</name>
    <name type="common">Dinoflagellate</name>
    <name type="synonym">Zooxanthella microadriatica</name>
    <dbReference type="NCBI Taxonomy" id="2951"/>
    <lineage>
        <taxon>Eukaryota</taxon>
        <taxon>Sar</taxon>
        <taxon>Alveolata</taxon>
        <taxon>Dinophyceae</taxon>
        <taxon>Suessiales</taxon>
        <taxon>Symbiodiniaceae</taxon>
        <taxon>Symbiodinium</taxon>
    </lineage>
</organism>
<dbReference type="AlphaFoldDB" id="A0A1Q9CI61"/>
<protein>
    <submittedName>
        <fullName evidence="2">Uncharacterized protein</fullName>
    </submittedName>
</protein>
<proteinExistence type="predicted"/>
<feature type="region of interest" description="Disordered" evidence="1">
    <location>
        <begin position="286"/>
        <end position="319"/>
    </location>
</feature>
<dbReference type="Proteomes" id="UP000186817">
    <property type="component" value="Unassembled WGS sequence"/>
</dbReference>
<reference evidence="2 3" key="1">
    <citation type="submission" date="2016-02" db="EMBL/GenBank/DDBJ databases">
        <title>Genome analysis of coral dinoflagellate symbionts highlights evolutionary adaptations to a symbiotic lifestyle.</title>
        <authorList>
            <person name="Aranda M."/>
            <person name="Li Y."/>
            <person name="Liew Y.J."/>
            <person name="Baumgarten S."/>
            <person name="Simakov O."/>
            <person name="Wilson M."/>
            <person name="Piel J."/>
            <person name="Ashoor H."/>
            <person name="Bougouffa S."/>
            <person name="Bajic V.B."/>
            <person name="Ryu T."/>
            <person name="Ravasi T."/>
            <person name="Bayer T."/>
            <person name="Micklem G."/>
            <person name="Kim H."/>
            <person name="Bhak J."/>
            <person name="Lajeunesse T.C."/>
            <person name="Voolstra C.R."/>
        </authorList>
    </citation>
    <scope>NUCLEOTIDE SEQUENCE [LARGE SCALE GENOMIC DNA]</scope>
    <source>
        <strain evidence="2 3">CCMP2467</strain>
    </source>
</reference>
<evidence type="ECO:0000313" key="2">
    <source>
        <dbReference type="EMBL" id="OLP82566.1"/>
    </source>
</evidence>
<gene>
    <name evidence="2" type="ORF">AK812_SmicGene36783</name>
</gene>
<sequence>MKASGAKSTIDGLIKTHRTTNAAPAVLPPAPGHTGRSKRRDQSSVNGKLRASPQRQAFGDHLDAALIMSVCLEVLVSHQDVCGDSGTSLTADPGSGTFKRPTPCPENTRPRAGSDMDIHSIKRTPTAASCRSKWQREPQATEKQDPEECRVEGELRGDRPDGTAVLGRGTIIEDAQYAAGGRVRKANCAPALPDGGLANIEAQVGQNAFPKVLAELTLKMSSGGALLPHEGGPEFLKNRLAADAVVSGGCTNDHQCIQACTIAKGILVWTSLLDGASKLLRERACDNTPEDVASNQPAGTPARLSKGNNPAKSKCGQNGSRDLRVCEHGRSISERLRRLLARPSWTLVVQTEKSKTRSKEGPSLGPCCAEAAAFIRLLARARARSAAVTQRAACVAAFVSRWSGLLSIAAARSFAASLLSLPMSNTANLYGEAPLLSDVLADSSETLPFASRMG</sequence>
<evidence type="ECO:0000256" key="1">
    <source>
        <dbReference type="SAM" id="MobiDB-lite"/>
    </source>
</evidence>